<protein>
    <recommendedName>
        <fullName evidence="2">CxC3 like cysteine cluster domain-containing protein</fullName>
    </recommendedName>
</protein>
<dbReference type="PANTHER" id="PTHR33104:SF2">
    <property type="entry name" value="CXC3 LIKE CYSTEINE CLUSTER DOMAIN-CONTAINING PROTEIN"/>
    <property type="match status" value="1"/>
</dbReference>
<evidence type="ECO:0000313" key="3">
    <source>
        <dbReference type="EnsemblMetazoa" id="CLYHEMP000624.1"/>
    </source>
</evidence>
<dbReference type="OrthoDB" id="5987030at2759"/>
<dbReference type="Proteomes" id="UP000594262">
    <property type="component" value="Unplaced"/>
</dbReference>
<evidence type="ECO:0000256" key="1">
    <source>
        <dbReference type="SAM" id="MobiDB-lite"/>
    </source>
</evidence>
<dbReference type="PANTHER" id="PTHR33104">
    <property type="entry name" value="SI:DKEY-29D5.2"/>
    <property type="match status" value="1"/>
</dbReference>
<dbReference type="InterPro" id="IPR040521">
    <property type="entry name" value="KDZ"/>
</dbReference>
<organism evidence="3 4">
    <name type="scientific">Clytia hemisphaerica</name>
    <dbReference type="NCBI Taxonomy" id="252671"/>
    <lineage>
        <taxon>Eukaryota</taxon>
        <taxon>Metazoa</taxon>
        <taxon>Cnidaria</taxon>
        <taxon>Hydrozoa</taxon>
        <taxon>Hydroidolina</taxon>
        <taxon>Leptothecata</taxon>
        <taxon>Obeliida</taxon>
        <taxon>Clytiidae</taxon>
        <taxon>Clytia</taxon>
    </lineage>
</organism>
<dbReference type="CDD" id="cd19757">
    <property type="entry name" value="Bbox1"/>
    <property type="match status" value="1"/>
</dbReference>
<dbReference type="AlphaFoldDB" id="A0A7M5USF6"/>
<feature type="compositionally biased region" description="Basic residues" evidence="1">
    <location>
        <begin position="40"/>
        <end position="59"/>
    </location>
</feature>
<dbReference type="EnsemblMetazoa" id="CLYHEMT000624.1">
    <property type="protein sequence ID" value="CLYHEMP000624.1"/>
    <property type="gene ID" value="CLYHEMG000624"/>
</dbReference>
<feature type="region of interest" description="Disordered" evidence="1">
    <location>
        <begin position="1"/>
        <end position="70"/>
    </location>
</feature>
<keyword evidence="4" id="KW-1185">Reference proteome</keyword>
<accession>A0A7M5USF6</accession>
<name>A0A7M5USF6_9CNID</name>
<evidence type="ECO:0000313" key="4">
    <source>
        <dbReference type="Proteomes" id="UP000594262"/>
    </source>
</evidence>
<dbReference type="Pfam" id="PF18804">
    <property type="entry name" value="CxC3"/>
    <property type="match status" value="1"/>
</dbReference>
<dbReference type="InterPro" id="IPR040564">
    <property type="entry name" value="CxC3-like"/>
</dbReference>
<sequence length="861" mass="100203">MTNMKKILATNRSMKAKGKAKKSSGIQFVELRRSAETGKRIYKPKRQRSQKKKESKKRCIGSDDSTSQVTKQHQQLFNEDQDMNLVGGSDMNLAGDDDMNLVDDNNTESCFNGWFELLERFVKKKKKRKTWFERSQACQDDWDLLRQPIWKTMAAKEVLNELCCVCRERSSDLHCLDCHDSFCFLCDDVYHLSNPLHDRMANGRCLDVCECLNDNKEITPTVRFPHLKCSCSVCGGNNLTKVVKDELCIIVTLKGRYDVNKYLLACKDCESTTDPFTVAVILCSGFWPGNPKSLNYLFKEEVFQLWDNFRKFMPGSSERAFLKTLNAISEEHSRKATINPSNFSMAFREWCLWSDQKDQIQLKDWLECPACHPHPHSYHVDGNCKLYRYKRGKRKRKSFYDGRFFVSNDTVSDFINNLYSKPTKKDAIDSICGGTWTAAQNCTRKMAKLDETGLEVATCRHVTAQKALNMFRGEVFGYPYFLIKNFMVPRRTSFCFADVMCKLWPFMRRDDPSMNDQIKPALSIMHAKGHALECQVVWSGEWLDGTGRSTGEETEQLFSYLSRFGNSTKYQLPEKREETLTEVVLHWNKTKIKKIVPDLVKRYHKNEDNLKQLVDLQDTKTHEKTIQHWKDEIQKEALGLKSRVVRQPSTAEKVLLLVENLHLPLNYHEVVSKLTFPKMIDYGKVYRMLQFDKKDKMMELDRLVKEVTPSEVLMAHRTISEDIFKPLMERAIEKSKIEKTVISAQVGGAADSSKRRRTIRTKLAAVKKSENKMFLEYLELLGEENNKQKYLLLDQGVLPWLNDSSQSEAIKRRIIVERHVKKNRYIEEKGILVQEMKNVLNFLHEKVTRLMHEYREETTVP</sequence>
<feature type="compositionally biased region" description="Basic and acidic residues" evidence="1">
    <location>
        <begin position="30"/>
        <end position="39"/>
    </location>
</feature>
<proteinExistence type="predicted"/>
<reference evidence="3" key="1">
    <citation type="submission" date="2021-01" db="UniProtKB">
        <authorList>
            <consortium name="EnsemblMetazoa"/>
        </authorList>
    </citation>
    <scope>IDENTIFICATION</scope>
</reference>
<feature type="domain" description="CxC3 like cysteine cluster" evidence="2">
    <location>
        <begin position="230"/>
        <end position="332"/>
    </location>
</feature>
<dbReference type="Pfam" id="PF18758">
    <property type="entry name" value="KDZ"/>
    <property type="match status" value="1"/>
</dbReference>
<evidence type="ECO:0000259" key="2">
    <source>
        <dbReference type="Pfam" id="PF18804"/>
    </source>
</evidence>